<dbReference type="OrthoDB" id="9811110at2"/>
<feature type="transmembrane region" description="Helical" evidence="12">
    <location>
        <begin position="86"/>
        <end position="109"/>
    </location>
</feature>
<evidence type="ECO:0000313" key="14">
    <source>
        <dbReference type="Proteomes" id="UP000281112"/>
    </source>
</evidence>
<feature type="transmembrane region" description="Helical" evidence="12">
    <location>
        <begin position="382"/>
        <end position="404"/>
    </location>
</feature>
<dbReference type="CDD" id="cd13143">
    <property type="entry name" value="MATE_MepA_like"/>
    <property type="match status" value="1"/>
</dbReference>
<sequence length="443" mass="48595">MKEHHVKSFFRYMILTVAAMLVSGLYQIIDGAFIGHYVGSNGLGAINTVWSILSLIIGIGLMIGVGTGAVASIFRGQKNHYKATSTLANGFILIGLFSVVGALLLHFTFPTLVSLQTSDKDVIKLSHKYLNVIIWCLPFLIGSTAIPFFIRNDGKPVIATLLMLFGAAINIVLDYLLIGYFHMNMQGAAIATVIAQSVTSILGSLYFYSDRATLRLHFRDIKFSLTIMLRIVAIGLSSLFMYLYWGVMVGLHNSQFSWYGGTTALGAYAVLGYFVTFYYLTIEGVANSLQPLASFHYGEEKLAPIRELLKISLCIVMLLGGTLYLLLYLFPGPLLSVFTGSDDNLFDVASQGAKIHLFALAFDGFLVVSAAFYQSVHCAKKAIAITIGNIIVQPPLLWLLPKWFALDGVWLAYPLSNIMLSLFVGALLLRDIPKILGPIAPRF</sequence>
<dbReference type="GO" id="GO:0042910">
    <property type="term" value="F:xenobiotic transmembrane transporter activity"/>
    <property type="evidence" value="ECO:0007669"/>
    <property type="project" value="InterPro"/>
</dbReference>
<dbReference type="InterPro" id="IPR051327">
    <property type="entry name" value="MATE_MepA_subfamily"/>
</dbReference>
<dbReference type="PANTHER" id="PTHR43823">
    <property type="entry name" value="SPORULATION PROTEIN YKVU"/>
    <property type="match status" value="1"/>
</dbReference>
<dbReference type="GO" id="GO:0005886">
    <property type="term" value="C:plasma membrane"/>
    <property type="evidence" value="ECO:0007669"/>
    <property type="project" value="UniProtKB-SubCell"/>
</dbReference>
<name>A0A3N9TJW6_9VIBR</name>
<dbReference type="GO" id="GO:0046677">
    <property type="term" value="P:response to antibiotic"/>
    <property type="evidence" value="ECO:0007669"/>
    <property type="project" value="UniProtKB-KW"/>
</dbReference>
<evidence type="ECO:0000256" key="8">
    <source>
        <dbReference type="ARBA" id="ARBA00022989"/>
    </source>
</evidence>
<keyword evidence="6" id="KW-1003">Cell membrane</keyword>
<feature type="transmembrane region" description="Helical" evidence="12">
    <location>
        <begin position="129"/>
        <end position="150"/>
    </location>
</feature>
<comment type="subcellular location">
    <subcellularLocation>
        <location evidence="1">Cell inner membrane</location>
        <topology evidence="1">Multi-pass membrane protein</topology>
    </subcellularLocation>
</comment>
<keyword evidence="8 12" id="KW-1133">Transmembrane helix</keyword>
<evidence type="ECO:0000256" key="6">
    <source>
        <dbReference type="ARBA" id="ARBA00022475"/>
    </source>
</evidence>
<dbReference type="PANTHER" id="PTHR43823:SF3">
    <property type="entry name" value="MULTIDRUG EXPORT PROTEIN MEPA"/>
    <property type="match status" value="1"/>
</dbReference>
<comment type="caution">
    <text evidence="13">The sequence shown here is derived from an EMBL/GenBank/DDBJ whole genome shotgun (WGS) entry which is preliminary data.</text>
</comment>
<dbReference type="InterPro" id="IPR002528">
    <property type="entry name" value="MATE_fam"/>
</dbReference>
<dbReference type="AlphaFoldDB" id="A0A3N9TJW6"/>
<accession>A0A3N9TJW6</accession>
<evidence type="ECO:0000256" key="9">
    <source>
        <dbReference type="ARBA" id="ARBA00023136"/>
    </source>
</evidence>
<evidence type="ECO:0000256" key="4">
    <source>
        <dbReference type="ARBA" id="ARBA00022106"/>
    </source>
</evidence>
<keyword evidence="14" id="KW-1185">Reference proteome</keyword>
<dbReference type="RefSeq" id="WP_124935986.1">
    <property type="nucleotide sequence ID" value="NZ_RJVQ01000002.1"/>
</dbReference>
<organism evidence="13 14">
    <name type="scientific">Vibrio viridaestus</name>
    <dbReference type="NCBI Taxonomy" id="2487322"/>
    <lineage>
        <taxon>Bacteria</taxon>
        <taxon>Pseudomonadati</taxon>
        <taxon>Pseudomonadota</taxon>
        <taxon>Gammaproteobacteria</taxon>
        <taxon>Vibrionales</taxon>
        <taxon>Vibrionaceae</taxon>
        <taxon>Vibrio</taxon>
    </lineage>
</organism>
<evidence type="ECO:0000256" key="3">
    <source>
        <dbReference type="ARBA" id="ARBA00013489"/>
    </source>
</evidence>
<dbReference type="EMBL" id="RJVQ01000002">
    <property type="protein sequence ID" value="RQW63865.1"/>
    <property type="molecule type" value="Genomic_DNA"/>
</dbReference>
<proteinExistence type="inferred from homology"/>
<evidence type="ECO:0000256" key="1">
    <source>
        <dbReference type="ARBA" id="ARBA00004429"/>
    </source>
</evidence>
<dbReference type="Proteomes" id="UP000281112">
    <property type="component" value="Unassembled WGS sequence"/>
</dbReference>
<keyword evidence="9 12" id="KW-0472">Membrane</keyword>
<dbReference type="InterPro" id="IPR045070">
    <property type="entry name" value="MATE_MepA-like"/>
</dbReference>
<protein>
    <recommendedName>
        <fullName evidence="4">Multidrug export protein MepA</fullName>
    </recommendedName>
    <alternativeName>
        <fullName evidence="3">Multidrug resistance protein NorM</fullName>
    </alternativeName>
    <alternativeName>
        <fullName evidence="11">Na(+)/drug antiporter</fullName>
    </alternativeName>
</protein>
<feature type="transmembrane region" description="Helical" evidence="12">
    <location>
        <begin position="49"/>
        <end position="74"/>
    </location>
</feature>
<evidence type="ECO:0000256" key="10">
    <source>
        <dbReference type="ARBA" id="ARBA00023251"/>
    </source>
</evidence>
<feature type="transmembrane region" description="Helical" evidence="12">
    <location>
        <begin position="187"/>
        <end position="207"/>
    </location>
</feature>
<dbReference type="PIRSF" id="PIRSF006603">
    <property type="entry name" value="DinF"/>
    <property type="match status" value="1"/>
</dbReference>
<keyword evidence="10" id="KW-0046">Antibiotic resistance</keyword>
<evidence type="ECO:0000256" key="5">
    <source>
        <dbReference type="ARBA" id="ARBA00022448"/>
    </source>
</evidence>
<gene>
    <name evidence="13" type="ORF">EES38_04460</name>
</gene>
<feature type="transmembrane region" description="Helical" evidence="12">
    <location>
        <begin position="355"/>
        <end position="373"/>
    </location>
</feature>
<evidence type="ECO:0000256" key="7">
    <source>
        <dbReference type="ARBA" id="ARBA00022692"/>
    </source>
</evidence>
<feature type="transmembrane region" description="Helical" evidence="12">
    <location>
        <begin position="257"/>
        <end position="280"/>
    </location>
</feature>
<comment type="similarity">
    <text evidence="2">Belongs to the multi antimicrobial extrusion (MATE) (TC 2.A.66.1) family. MepA subfamily.</text>
</comment>
<feature type="transmembrane region" description="Helical" evidence="12">
    <location>
        <begin position="410"/>
        <end position="429"/>
    </location>
</feature>
<feature type="transmembrane region" description="Helical" evidence="12">
    <location>
        <begin position="12"/>
        <end position="29"/>
    </location>
</feature>
<reference evidence="13 14" key="1">
    <citation type="submission" date="2018-11" db="EMBL/GenBank/DDBJ databases">
        <title>Vibrio LJC006 sp. nov., isolated from seawater during the bloom of the enteromorpha.</title>
        <authorList>
            <person name="Liang J."/>
        </authorList>
    </citation>
    <scope>NUCLEOTIDE SEQUENCE [LARGE SCALE GENOMIC DNA]</scope>
    <source>
        <strain evidence="13 14">LJC006</strain>
    </source>
</reference>
<feature type="transmembrane region" description="Helical" evidence="12">
    <location>
        <begin position="227"/>
        <end position="245"/>
    </location>
</feature>
<keyword evidence="5" id="KW-0813">Transport</keyword>
<dbReference type="Pfam" id="PF01554">
    <property type="entry name" value="MatE"/>
    <property type="match status" value="2"/>
</dbReference>
<keyword evidence="7 12" id="KW-0812">Transmembrane</keyword>
<feature type="transmembrane region" description="Helical" evidence="12">
    <location>
        <begin position="311"/>
        <end position="330"/>
    </location>
</feature>
<dbReference type="NCBIfam" id="NF007130">
    <property type="entry name" value="PRK09575.1"/>
    <property type="match status" value="1"/>
</dbReference>
<dbReference type="GO" id="GO:0015297">
    <property type="term" value="F:antiporter activity"/>
    <property type="evidence" value="ECO:0007669"/>
    <property type="project" value="InterPro"/>
</dbReference>
<evidence type="ECO:0000256" key="11">
    <source>
        <dbReference type="ARBA" id="ARBA00030855"/>
    </source>
</evidence>
<feature type="transmembrane region" description="Helical" evidence="12">
    <location>
        <begin position="157"/>
        <end position="181"/>
    </location>
</feature>
<evidence type="ECO:0000256" key="12">
    <source>
        <dbReference type="SAM" id="Phobius"/>
    </source>
</evidence>
<evidence type="ECO:0000256" key="2">
    <source>
        <dbReference type="ARBA" id="ARBA00008417"/>
    </source>
</evidence>
<dbReference type="InterPro" id="IPR048279">
    <property type="entry name" value="MdtK-like"/>
</dbReference>
<evidence type="ECO:0000313" key="13">
    <source>
        <dbReference type="EMBL" id="RQW63865.1"/>
    </source>
</evidence>